<organism evidence="11 12">
    <name type="scientific">Nephila pilipes</name>
    <name type="common">Giant wood spider</name>
    <name type="synonym">Nephila maculata</name>
    <dbReference type="NCBI Taxonomy" id="299642"/>
    <lineage>
        <taxon>Eukaryota</taxon>
        <taxon>Metazoa</taxon>
        <taxon>Ecdysozoa</taxon>
        <taxon>Arthropoda</taxon>
        <taxon>Chelicerata</taxon>
        <taxon>Arachnida</taxon>
        <taxon>Araneae</taxon>
        <taxon>Araneomorphae</taxon>
        <taxon>Entelegynae</taxon>
        <taxon>Araneoidea</taxon>
        <taxon>Nephilidae</taxon>
        <taxon>Nephila</taxon>
    </lineage>
</organism>
<evidence type="ECO:0000256" key="1">
    <source>
        <dbReference type="ARBA" id="ARBA00011245"/>
    </source>
</evidence>
<reference evidence="11" key="1">
    <citation type="submission" date="2020-08" db="EMBL/GenBank/DDBJ databases">
        <title>Multicomponent nature underlies the extraordinary mechanical properties of spider dragline silk.</title>
        <authorList>
            <person name="Kono N."/>
            <person name="Nakamura H."/>
            <person name="Mori M."/>
            <person name="Yoshida Y."/>
            <person name="Ohtoshi R."/>
            <person name="Malay A.D."/>
            <person name="Moran D.A.P."/>
            <person name="Tomita M."/>
            <person name="Numata K."/>
            <person name="Arakawa K."/>
        </authorList>
    </citation>
    <scope>NUCLEOTIDE SEQUENCE</scope>
</reference>
<keyword evidence="3 8" id="KW-0479">Metal-binding</keyword>
<dbReference type="GO" id="GO:0006508">
    <property type="term" value="P:proteolysis"/>
    <property type="evidence" value="ECO:0007669"/>
    <property type="project" value="UniProtKB-KW"/>
</dbReference>
<dbReference type="PANTHER" id="PTHR10127">
    <property type="entry name" value="DISCOIDIN, CUB, EGF, LAMININ , AND ZINC METALLOPROTEASE DOMAIN CONTAINING"/>
    <property type="match status" value="1"/>
</dbReference>
<evidence type="ECO:0000313" key="11">
    <source>
        <dbReference type="EMBL" id="GFS72981.1"/>
    </source>
</evidence>
<dbReference type="InterPro" id="IPR024079">
    <property type="entry name" value="MetalloPept_cat_dom_sf"/>
</dbReference>
<evidence type="ECO:0000256" key="5">
    <source>
        <dbReference type="ARBA" id="ARBA00022833"/>
    </source>
</evidence>
<dbReference type="InterPro" id="IPR006026">
    <property type="entry name" value="Peptidase_Metallo"/>
</dbReference>
<dbReference type="PROSITE" id="PS51864">
    <property type="entry name" value="ASTACIN"/>
    <property type="match status" value="1"/>
</dbReference>
<keyword evidence="6 8" id="KW-0482">Metalloprotease</keyword>
<dbReference type="SUPFAM" id="SSF55486">
    <property type="entry name" value="Metalloproteases ('zincins'), catalytic domain"/>
    <property type="match status" value="1"/>
</dbReference>
<evidence type="ECO:0000256" key="4">
    <source>
        <dbReference type="ARBA" id="ARBA00022801"/>
    </source>
</evidence>
<keyword evidence="9" id="KW-0732">Signal</keyword>
<evidence type="ECO:0000256" key="3">
    <source>
        <dbReference type="ARBA" id="ARBA00022723"/>
    </source>
</evidence>
<evidence type="ECO:0000256" key="8">
    <source>
        <dbReference type="PROSITE-ProRule" id="PRU01211"/>
    </source>
</evidence>
<keyword evidence="12" id="KW-1185">Reference proteome</keyword>
<dbReference type="PANTHER" id="PTHR10127:SF780">
    <property type="entry name" value="METALLOENDOPEPTIDASE"/>
    <property type="match status" value="1"/>
</dbReference>
<protein>
    <recommendedName>
        <fullName evidence="9">Metalloendopeptidase</fullName>
        <ecNumber evidence="9">3.4.24.-</ecNumber>
    </recommendedName>
</protein>
<sequence>MLWKLLVAVVAFFAYPFNDSEHEATSYGPQNALEAHLAHHALYGKHVEMIQNPKGAGIRDNSTRWPGFPGSGIIPYVVDASLAPIDDLIQQAMNQYHQNTCIRFKKRTNEKDYVRIIFGFGCSSFVGKVGGLQVLSLGRGCEYIGTIVHELAHAIGFYHEHQRSDRNKYIIVYENNIISGREHNFLQTNAIYEKIFSKYDYTSIMHYGSYAFSKNPGELKTMEAKDGTALKEPYDKPGLNKLDIKRVNKMYECR</sequence>
<accession>A0A8X6MQW9</accession>
<keyword evidence="4 8" id="KW-0378">Hydrolase</keyword>
<dbReference type="InterPro" id="IPR001506">
    <property type="entry name" value="Peptidase_M12A"/>
</dbReference>
<dbReference type="SMART" id="SM00235">
    <property type="entry name" value="ZnMc"/>
    <property type="match status" value="1"/>
</dbReference>
<dbReference type="EMBL" id="BMAW01001193">
    <property type="protein sequence ID" value="GFS72981.1"/>
    <property type="molecule type" value="Genomic_DNA"/>
</dbReference>
<evidence type="ECO:0000259" key="10">
    <source>
        <dbReference type="PROSITE" id="PS51864"/>
    </source>
</evidence>
<feature type="chain" id="PRO_5036519091" description="Metalloendopeptidase" evidence="9">
    <location>
        <begin position="21"/>
        <end position="254"/>
    </location>
</feature>
<keyword evidence="5 8" id="KW-0862">Zinc</keyword>
<feature type="binding site" evidence="8">
    <location>
        <position position="149"/>
    </location>
    <ligand>
        <name>Zn(2+)</name>
        <dbReference type="ChEBI" id="CHEBI:29105"/>
        <note>catalytic</note>
    </ligand>
</feature>
<dbReference type="PRINTS" id="PR00480">
    <property type="entry name" value="ASTACIN"/>
</dbReference>
<dbReference type="GO" id="GO:0008270">
    <property type="term" value="F:zinc ion binding"/>
    <property type="evidence" value="ECO:0007669"/>
    <property type="project" value="UniProtKB-UniRule"/>
</dbReference>
<comment type="function">
    <text evidence="7">Zinc metalloprotease. Provoques deadhesion of endothelial cells from cell cultures, and also degradation of fibronectin, fibrinogen and gelatin in vitro. Its role in the venom is not fully understood but it might act as a spreading factor that facilitates diffusion of other venom toxins. Alternatively, it might be involved in the proteolytic processing of other venom toxins or it might play a role in extra-oral digestion of prey.</text>
</comment>
<evidence type="ECO:0000256" key="7">
    <source>
        <dbReference type="ARBA" id="ARBA00025529"/>
    </source>
</evidence>
<dbReference type="CDD" id="cd04280">
    <property type="entry name" value="ZnMc_astacin_like"/>
    <property type="match status" value="1"/>
</dbReference>
<dbReference type="Pfam" id="PF01400">
    <property type="entry name" value="Astacin"/>
    <property type="match status" value="1"/>
</dbReference>
<dbReference type="AlphaFoldDB" id="A0A8X6MQW9"/>
<dbReference type="OrthoDB" id="291007at2759"/>
<evidence type="ECO:0000256" key="9">
    <source>
        <dbReference type="RuleBase" id="RU361183"/>
    </source>
</evidence>
<name>A0A8X6MQW9_NEPPI</name>
<keyword evidence="2 8" id="KW-0645">Protease</keyword>
<proteinExistence type="predicted"/>
<feature type="active site" evidence="8">
    <location>
        <position position="150"/>
    </location>
</feature>
<dbReference type="Gene3D" id="3.40.390.10">
    <property type="entry name" value="Collagenase (Catalytic Domain)"/>
    <property type="match status" value="1"/>
</dbReference>
<comment type="subunit">
    <text evidence="1">Monomer.</text>
</comment>
<evidence type="ECO:0000256" key="6">
    <source>
        <dbReference type="ARBA" id="ARBA00023049"/>
    </source>
</evidence>
<comment type="cofactor">
    <cofactor evidence="8 9">
        <name>Zn(2+)</name>
        <dbReference type="ChEBI" id="CHEBI:29105"/>
    </cofactor>
    <text evidence="8 9">Binds 1 zinc ion per subunit.</text>
</comment>
<dbReference type="EC" id="3.4.24.-" evidence="9"/>
<evidence type="ECO:0000256" key="2">
    <source>
        <dbReference type="ARBA" id="ARBA00022670"/>
    </source>
</evidence>
<dbReference type="Proteomes" id="UP000887013">
    <property type="component" value="Unassembled WGS sequence"/>
</dbReference>
<feature type="signal peptide" evidence="9">
    <location>
        <begin position="1"/>
        <end position="20"/>
    </location>
</feature>
<evidence type="ECO:0000313" key="12">
    <source>
        <dbReference type="Proteomes" id="UP000887013"/>
    </source>
</evidence>
<feature type="binding site" evidence="8">
    <location>
        <position position="153"/>
    </location>
    <ligand>
        <name>Zn(2+)</name>
        <dbReference type="ChEBI" id="CHEBI:29105"/>
        <note>catalytic</note>
    </ligand>
</feature>
<dbReference type="GO" id="GO:0004222">
    <property type="term" value="F:metalloendopeptidase activity"/>
    <property type="evidence" value="ECO:0007669"/>
    <property type="project" value="UniProtKB-UniRule"/>
</dbReference>
<comment type="caution">
    <text evidence="8">Lacks conserved residue(s) required for the propagation of feature annotation.</text>
</comment>
<gene>
    <name evidence="11" type="ORF">NPIL_102361</name>
</gene>
<comment type="caution">
    <text evidence="11">The sequence shown here is derived from an EMBL/GenBank/DDBJ whole genome shotgun (WGS) entry which is preliminary data.</text>
</comment>
<feature type="domain" description="Peptidase M12A" evidence="10">
    <location>
        <begin position="56"/>
        <end position="254"/>
    </location>
</feature>
<feature type="binding site" evidence="8">
    <location>
        <position position="159"/>
    </location>
    <ligand>
        <name>Zn(2+)</name>
        <dbReference type="ChEBI" id="CHEBI:29105"/>
        <note>catalytic</note>
    </ligand>
</feature>
<dbReference type="InterPro" id="IPR034035">
    <property type="entry name" value="Astacin-like_dom"/>
</dbReference>